<name>A0A0F9SM90_9ZZZZ</name>
<evidence type="ECO:0000313" key="1">
    <source>
        <dbReference type="EMBL" id="KKN70125.1"/>
    </source>
</evidence>
<accession>A0A0F9SM90</accession>
<sequence>MVKKYGRTIAASVAVLVGIIVGVMLVNYVTAEPVDTYHSSWHVIREAAAEDGANFAAVIALATNGGDFASKDTSTVANGGPYHIASRSTISSRSEGYSAGGAWMFTIGGVGLADDTFSFNLVGWGKTNGMAQIICEGNGILGTQDIVIYPRGSAVTDGLWADTITLDETTKWPSIAVYNSGDNEVATIVVDTTGLEWIQFVVYDSLGAQAGEANSTAVYGRRY</sequence>
<comment type="caution">
    <text evidence="1">The sequence shown here is derived from an EMBL/GenBank/DDBJ whole genome shotgun (WGS) entry which is preliminary data.</text>
</comment>
<reference evidence="1" key="1">
    <citation type="journal article" date="2015" name="Nature">
        <title>Complex archaea that bridge the gap between prokaryotes and eukaryotes.</title>
        <authorList>
            <person name="Spang A."/>
            <person name="Saw J.H."/>
            <person name="Jorgensen S.L."/>
            <person name="Zaremba-Niedzwiedzka K."/>
            <person name="Martijn J."/>
            <person name="Lind A.E."/>
            <person name="van Eijk R."/>
            <person name="Schleper C."/>
            <person name="Guy L."/>
            <person name="Ettema T.J."/>
        </authorList>
    </citation>
    <scope>NUCLEOTIDE SEQUENCE</scope>
</reference>
<organism evidence="1">
    <name type="scientific">marine sediment metagenome</name>
    <dbReference type="NCBI Taxonomy" id="412755"/>
    <lineage>
        <taxon>unclassified sequences</taxon>
        <taxon>metagenomes</taxon>
        <taxon>ecological metagenomes</taxon>
    </lineage>
</organism>
<dbReference type="AlphaFoldDB" id="A0A0F9SM90"/>
<gene>
    <name evidence="1" type="ORF">LCGC14_0434500</name>
</gene>
<dbReference type="EMBL" id="LAZR01000411">
    <property type="protein sequence ID" value="KKN70125.1"/>
    <property type="molecule type" value="Genomic_DNA"/>
</dbReference>
<protein>
    <submittedName>
        <fullName evidence="1">Uncharacterized protein</fullName>
    </submittedName>
</protein>
<proteinExistence type="predicted"/>